<keyword evidence="2" id="KW-0723">Serine/threonine-protein kinase</keyword>
<dbReference type="Proteomes" id="UP000201728">
    <property type="component" value="Chromosome"/>
</dbReference>
<dbReference type="Pfam" id="PF01636">
    <property type="entry name" value="APH"/>
    <property type="match status" value="1"/>
</dbReference>
<dbReference type="GO" id="GO:0004674">
    <property type="term" value="F:protein serine/threonine kinase activity"/>
    <property type="evidence" value="ECO:0007669"/>
    <property type="project" value="UniProtKB-KW"/>
</dbReference>
<evidence type="ECO:0000313" key="3">
    <source>
        <dbReference type="Proteomes" id="UP000201728"/>
    </source>
</evidence>
<name>A0A222P3S6_9GAMM</name>
<dbReference type="EMBL" id="CP016397">
    <property type="protein sequence ID" value="ASQ46425.1"/>
    <property type="molecule type" value="Genomic_DNA"/>
</dbReference>
<dbReference type="RefSeq" id="WP_094091284.1">
    <property type="nucleotide sequence ID" value="NZ_CP016397.1"/>
</dbReference>
<dbReference type="InterPro" id="IPR011009">
    <property type="entry name" value="Kinase-like_dom_sf"/>
</dbReference>
<dbReference type="AlphaFoldDB" id="A0A222P3S6"/>
<organism evidence="2 3">
    <name type="scientific">Legionella clemsonensis</name>
    <dbReference type="NCBI Taxonomy" id="1867846"/>
    <lineage>
        <taxon>Bacteria</taxon>
        <taxon>Pseudomonadati</taxon>
        <taxon>Pseudomonadota</taxon>
        <taxon>Gammaproteobacteria</taxon>
        <taxon>Legionellales</taxon>
        <taxon>Legionellaceae</taxon>
        <taxon>Legionella</taxon>
    </lineage>
</organism>
<keyword evidence="2" id="KW-0808">Transferase</keyword>
<protein>
    <submittedName>
        <fullName evidence="2">Serine/threonine protein kinase</fullName>
    </submittedName>
</protein>
<keyword evidence="2" id="KW-0418">Kinase</keyword>
<dbReference type="InterPro" id="IPR002575">
    <property type="entry name" value="Aminoglycoside_PTrfase"/>
</dbReference>
<reference evidence="2 3" key="1">
    <citation type="submission" date="2016-07" db="EMBL/GenBank/DDBJ databases">
        <authorList>
            <person name="Hassler H."/>
        </authorList>
    </citation>
    <scope>NUCLEOTIDE SEQUENCE [LARGE SCALE GENOMIC DNA]</scope>
    <source>
        <strain evidence="2 3">CDC-D5610</strain>
    </source>
</reference>
<accession>A0A222P3S6</accession>
<dbReference type="Gene3D" id="3.90.1200.10">
    <property type="match status" value="1"/>
</dbReference>
<feature type="domain" description="Aminoglycoside phosphotransferase" evidence="1">
    <location>
        <begin position="58"/>
        <end position="235"/>
    </location>
</feature>
<keyword evidence="3" id="KW-1185">Reference proteome</keyword>
<evidence type="ECO:0000259" key="1">
    <source>
        <dbReference type="Pfam" id="PF01636"/>
    </source>
</evidence>
<dbReference type="SUPFAM" id="SSF56112">
    <property type="entry name" value="Protein kinase-like (PK-like)"/>
    <property type="match status" value="1"/>
</dbReference>
<dbReference type="KEGG" id="lcd:clem_09375"/>
<evidence type="ECO:0000313" key="2">
    <source>
        <dbReference type="EMBL" id="ASQ46425.1"/>
    </source>
</evidence>
<sequence>MILKNPSWQTLFPGLPAYHPLAPEQSYQLQQLTNLFGIVYQVRFNDLPSNFYMIDDYRNKKKYFVKEMEERHVDHYKQAEEIAAWLFDRKVNVNAALDLKHHYYIYSLLEGIRIPSTAESLNRLGTALAALHSALKVYPWQEEIQTNTVRRISLLNEIREDITRGKLAIGPFPDYIKKLAQNRDLDFTQGASAQVLHGDLHPGNMLLVNDSIYFFDFEDVLYSYLPLVYELAYILERQVFVCHSAPNEILNLGRTFMKAYLANGGSYQFQKSDSYASLTLALRSLCVLTLCEIEGNRIHEGEWFKFRDLAELAQKNQGLLREILQG</sequence>
<dbReference type="OrthoDB" id="5392197at2"/>
<gene>
    <name evidence="2" type="ORF">clem_09375</name>
</gene>
<proteinExistence type="predicted"/>